<protein>
    <submittedName>
        <fullName evidence="1">14336_t:CDS:1</fullName>
    </submittedName>
</protein>
<feature type="non-terminal residue" evidence="1">
    <location>
        <position position="1"/>
    </location>
</feature>
<proteinExistence type="predicted"/>
<gene>
    <name evidence="1" type="ORF">FCALED_LOCUS9937</name>
</gene>
<keyword evidence="2" id="KW-1185">Reference proteome</keyword>
<comment type="caution">
    <text evidence="1">The sequence shown here is derived from an EMBL/GenBank/DDBJ whole genome shotgun (WGS) entry which is preliminary data.</text>
</comment>
<name>A0A9N9D7Y6_9GLOM</name>
<dbReference type="OrthoDB" id="10462547at2759"/>
<dbReference type="Proteomes" id="UP000789570">
    <property type="component" value="Unassembled WGS sequence"/>
</dbReference>
<sequence length="56" mass="6517">MINLSPRRLRRYHAIPGYEVQAPGIIKKEILYINFSFISDLERAGDRQDISETPVE</sequence>
<reference evidence="1" key="1">
    <citation type="submission" date="2021-06" db="EMBL/GenBank/DDBJ databases">
        <authorList>
            <person name="Kallberg Y."/>
            <person name="Tangrot J."/>
            <person name="Rosling A."/>
        </authorList>
    </citation>
    <scope>NUCLEOTIDE SEQUENCE</scope>
    <source>
        <strain evidence="1">UK204</strain>
    </source>
</reference>
<evidence type="ECO:0000313" key="1">
    <source>
        <dbReference type="EMBL" id="CAG8628497.1"/>
    </source>
</evidence>
<organism evidence="1 2">
    <name type="scientific">Funneliformis caledonium</name>
    <dbReference type="NCBI Taxonomy" id="1117310"/>
    <lineage>
        <taxon>Eukaryota</taxon>
        <taxon>Fungi</taxon>
        <taxon>Fungi incertae sedis</taxon>
        <taxon>Mucoromycota</taxon>
        <taxon>Glomeromycotina</taxon>
        <taxon>Glomeromycetes</taxon>
        <taxon>Glomerales</taxon>
        <taxon>Glomeraceae</taxon>
        <taxon>Funneliformis</taxon>
    </lineage>
</organism>
<evidence type="ECO:0000313" key="2">
    <source>
        <dbReference type="Proteomes" id="UP000789570"/>
    </source>
</evidence>
<dbReference type="AlphaFoldDB" id="A0A9N9D7Y6"/>
<dbReference type="EMBL" id="CAJVPQ010003465">
    <property type="protein sequence ID" value="CAG8628497.1"/>
    <property type="molecule type" value="Genomic_DNA"/>
</dbReference>
<accession>A0A9N9D7Y6</accession>